<dbReference type="AlphaFoldDB" id="Q0RQJ0"/>
<reference evidence="2 3" key="1">
    <citation type="journal article" date="2007" name="Genome Res.">
        <title>Genome characteristics of facultatively symbiotic Frankia sp. strains reflect host range and host plant biogeography.</title>
        <authorList>
            <person name="Normand P."/>
            <person name="Lapierre P."/>
            <person name="Tisa L.S."/>
            <person name="Gogarten J.P."/>
            <person name="Alloisio N."/>
            <person name="Bagnarol E."/>
            <person name="Bassi C.A."/>
            <person name="Berry A.M."/>
            <person name="Bickhart D.M."/>
            <person name="Choisne N."/>
            <person name="Couloux A."/>
            <person name="Cournoyer B."/>
            <person name="Cruveiller S."/>
            <person name="Daubin V."/>
            <person name="Demange N."/>
            <person name="Francino M.P."/>
            <person name="Goltsman E."/>
            <person name="Huang Y."/>
            <person name="Kopp O.R."/>
            <person name="Labarre L."/>
            <person name="Lapidus A."/>
            <person name="Lavire C."/>
            <person name="Marechal J."/>
            <person name="Martinez M."/>
            <person name="Mastronunzio J.E."/>
            <person name="Mullin B.C."/>
            <person name="Niemann J."/>
            <person name="Pujic P."/>
            <person name="Rawnsley T."/>
            <person name="Rouy Z."/>
            <person name="Schenowitz C."/>
            <person name="Sellstedt A."/>
            <person name="Tavares F."/>
            <person name="Tomkins J.P."/>
            <person name="Vallenet D."/>
            <person name="Valverde C."/>
            <person name="Wall L.G."/>
            <person name="Wang Y."/>
            <person name="Medigue C."/>
            <person name="Benson D.R."/>
        </authorList>
    </citation>
    <scope>NUCLEOTIDE SEQUENCE [LARGE SCALE GENOMIC DNA]</scope>
    <source>
        <strain evidence="3">DSM 45986 / CECT 9034 / ACN14a</strain>
    </source>
</reference>
<evidence type="ECO:0000313" key="3">
    <source>
        <dbReference type="Proteomes" id="UP000000657"/>
    </source>
</evidence>
<dbReference type="Proteomes" id="UP000000657">
    <property type="component" value="Chromosome"/>
</dbReference>
<dbReference type="KEGG" id="fal:FRAAL1528"/>
<keyword evidence="1" id="KW-1133">Transmembrane helix</keyword>
<feature type="transmembrane region" description="Helical" evidence="1">
    <location>
        <begin position="36"/>
        <end position="54"/>
    </location>
</feature>
<name>Q0RQJ0_FRAAA</name>
<keyword evidence="1" id="KW-0472">Membrane</keyword>
<keyword evidence="1" id="KW-0812">Transmembrane</keyword>
<feature type="transmembrane region" description="Helical" evidence="1">
    <location>
        <begin position="83"/>
        <end position="106"/>
    </location>
</feature>
<protein>
    <submittedName>
        <fullName evidence="2">Uncharacterized protein</fullName>
    </submittedName>
</protein>
<sequence>MVPRGALAGAAFAVPAVAWALLAHLPLTGQAPPTRRLFLVALVAVLLAIAAEIVRPVLAGRRAAPAARHQHGPRRRIGGPRTFGGLLAVQGLLHAALAAVGCGAAPQAARGDRLLGVLLCHDGRAGAASAVQAARAVVGSALRPGPTAPAQEAGSGLAHVDPALLAAARRVAAGTGSADASAAGHRHVDGLAAFVPASASAGAAALAMLLAHALAAALMFWWARRGAEVLVAAGRLLACRLPTLQATSPRAAPALRFAPIGRAGSRGRPRLLLLRHAVARRGPPVPLAIRSFRDAWRVAAV</sequence>
<dbReference type="EMBL" id="CT573213">
    <property type="protein sequence ID" value="CAJ60184.1"/>
    <property type="molecule type" value="Genomic_DNA"/>
</dbReference>
<feature type="transmembrane region" description="Helical" evidence="1">
    <location>
        <begin position="201"/>
        <end position="223"/>
    </location>
</feature>
<evidence type="ECO:0000256" key="1">
    <source>
        <dbReference type="SAM" id="Phobius"/>
    </source>
</evidence>
<dbReference type="HOGENOM" id="CLU_751750_0_0_11"/>
<organism evidence="2 3">
    <name type="scientific">Frankia alni (strain DSM 45986 / CECT 9034 / ACN14a)</name>
    <dbReference type="NCBI Taxonomy" id="326424"/>
    <lineage>
        <taxon>Bacteria</taxon>
        <taxon>Bacillati</taxon>
        <taxon>Actinomycetota</taxon>
        <taxon>Actinomycetes</taxon>
        <taxon>Frankiales</taxon>
        <taxon>Frankiaceae</taxon>
        <taxon>Frankia</taxon>
    </lineage>
</organism>
<keyword evidence="3" id="KW-1185">Reference proteome</keyword>
<gene>
    <name evidence="2" type="ordered locus">FRAAL1528</name>
</gene>
<proteinExistence type="predicted"/>
<evidence type="ECO:0000313" key="2">
    <source>
        <dbReference type="EMBL" id="CAJ60184.1"/>
    </source>
</evidence>
<accession>Q0RQJ0</accession>